<evidence type="ECO:0000256" key="13">
    <source>
        <dbReference type="SAM" id="MobiDB-lite"/>
    </source>
</evidence>
<feature type="domain" description="Ion transport" evidence="15">
    <location>
        <begin position="4"/>
        <end position="203"/>
    </location>
</feature>
<dbReference type="OMA" id="LCISWAS"/>
<evidence type="ECO:0000313" key="16">
    <source>
        <dbReference type="EMBL" id="CDW85866.1"/>
    </source>
</evidence>
<evidence type="ECO:0000256" key="5">
    <source>
        <dbReference type="ARBA" id="ARBA00022692"/>
    </source>
</evidence>
<dbReference type="GO" id="GO:0008331">
    <property type="term" value="F:high voltage-gated calcium channel activity"/>
    <property type="evidence" value="ECO:0007669"/>
    <property type="project" value="TreeGrafter"/>
</dbReference>
<evidence type="ECO:0000256" key="4">
    <source>
        <dbReference type="ARBA" id="ARBA00022673"/>
    </source>
</evidence>
<name>A0A078AV37_STYLE</name>
<organism evidence="16 17">
    <name type="scientific">Stylonychia lemnae</name>
    <name type="common">Ciliate</name>
    <dbReference type="NCBI Taxonomy" id="5949"/>
    <lineage>
        <taxon>Eukaryota</taxon>
        <taxon>Sar</taxon>
        <taxon>Alveolata</taxon>
        <taxon>Ciliophora</taxon>
        <taxon>Intramacronucleata</taxon>
        <taxon>Spirotrichea</taxon>
        <taxon>Stichotrichia</taxon>
        <taxon>Sporadotrichida</taxon>
        <taxon>Oxytrichidae</taxon>
        <taxon>Stylonychinae</taxon>
        <taxon>Stylonychia</taxon>
    </lineage>
</organism>
<dbReference type="PANTHER" id="PTHR45628:SF7">
    <property type="entry name" value="VOLTAGE-DEPENDENT CALCIUM CHANNEL TYPE A SUBUNIT ALPHA-1"/>
    <property type="match status" value="1"/>
</dbReference>
<dbReference type="GO" id="GO:0005891">
    <property type="term" value="C:voltage-gated calcium channel complex"/>
    <property type="evidence" value="ECO:0007669"/>
    <property type="project" value="TreeGrafter"/>
</dbReference>
<dbReference type="Pfam" id="PF00520">
    <property type="entry name" value="Ion_trans"/>
    <property type="match status" value="2"/>
</dbReference>
<keyword evidence="6" id="KW-0106">Calcium</keyword>
<dbReference type="InterPro" id="IPR050599">
    <property type="entry name" value="VDCC_alpha-1_subunit"/>
</dbReference>
<keyword evidence="10 14" id="KW-0472">Membrane</keyword>
<dbReference type="GO" id="GO:0098703">
    <property type="term" value="P:calcium ion import across plasma membrane"/>
    <property type="evidence" value="ECO:0007669"/>
    <property type="project" value="TreeGrafter"/>
</dbReference>
<keyword evidence="17" id="KW-1185">Reference proteome</keyword>
<dbReference type="InterPro" id="IPR027359">
    <property type="entry name" value="Volt_channel_dom_sf"/>
</dbReference>
<dbReference type="SUPFAM" id="SSF81324">
    <property type="entry name" value="Voltage-gated potassium channels"/>
    <property type="match status" value="2"/>
</dbReference>
<evidence type="ECO:0000256" key="10">
    <source>
        <dbReference type="ARBA" id="ARBA00023136"/>
    </source>
</evidence>
<feature type="compositionally biased region" description="Basic residues" evidence="13">
    <location>
        <begin position="839"/>
        <end position="853"/>
    </location>
</feature>
<feature type="transmembrane region" description="Helical" evidence="14">
    <location>
        <begin position="247"/>
        <end position="266"/>
    </location>
</feature>
<comment type="subcellular location">
    <subcellularLocation>
        <location evidence="1">Membrane</location>
        <topology evidence="1">Multi-pass membrane protein</topology>
    </subcellularLocation>
</comment>
<dbReference type="EMBL" id="CCKQ01014113">
    <property type="protein sequence ID" value="CDW85866.1"/>
    <property type="molecule type" value="Genomic_DNA"/>
</dbReference>
<evidence type="ECO:0000256" key="8">
    <source>
        <dbReference type="ARBA" id="ARBA00022989"/>
    </source>
</evidence>
<evidence type="ECO:0000256" key="3">
    <source>
        <dbReference type="ARBA" id="ARBA00022568"/>
    </source>
</evidence>
<dbReference type="AlphaFoldDB" id="A0A078AV37"/>
<feature type="transmembrane region" description="Helical" evidence="14">
    <location>
        <begin position="418"/>
        <end position="436"/>
    </location>
</feature>
<dbReference type="Gene3D" id="1.10.238.10">
    <property type="entry name" value="EF-hand"/>
    <property type="match status" value="1"/>
</dbReference>
<keyword evidence="9" id="KW-0406">Ion transport</keyword>
<evidence type="ECO:0000256" key="11">
    <source>
        <dbReference type="ARBA" id="ARBA00023180"/>
    </source>
</evidence>
<evidence type="ECO:0000256" key="1">
    <source>
        <dbReference type="ARBA" id="ARBA00004141"/>
    </source>
</evidence>
<dbReference type="Gene3D" id="1.10.287.70">
    <property type="match status" value="2"/>
</dbReference>
<keyword evidence="2" id="KW-0813">Transport</keyword>
<protein>
    <submittedName>
        <fullName evidence="16">Cation channel family protein</fullName>
    </submittedName>
</protein>
<evidence type="ECO:0000256" key="2">
    <source>
        <dbReference type="ARBA" id="ARBA00022448"/>
    </source>
</evidence>
<feature type="transmembrane region" description="Helical" evidence="14">
    <location>
        <begin position="60"/>
        <end position="88"/>
    </location>
</feature>
<feature type="transmembrane region" description="Helical" evidence="14">
    <location>
        <begin position="286"/>
        <end position="305"/>
    </location>
</feature>
<dbReference type="Gene3D" id="1.20.120.350">
    <property type="entry name" value="Voltage-gated potassium channels. Chain C"/>
    <property type="match status" value="2"/>
</dbReference>
<feature type="compositionally biased region" description="Polar residues" evidence="13">
    <location>
        <begin position="796"/>
        <end position="806"/>
    </location>
</feature>
<keyword evidence="12" id="KW-0407">Ion channel</keyword>
<evidence type="ECO:0000256" key="12">
    <source>
        <dbReference type="ARBA" id="ARBA00023303"/>
    </source>
</evidence>
<keyword evidence="11" id="KW-0325">Glycoprotein</keyword>
<keyword evidence="7" id="KW-0851">Voltage-gated channel</keyword>
<gene>
    <name evidence="16" type="primary">Contig9185.g9833</name>
    <name evidence="16" type="ORF">STYLEM_14955</name>
</gene>
<reference evidence="16 17" key="1">
    <citation type="submission" date="2014-06" db="EMBL/GenBank/DDBJ databases">
        <authorList>
            <person name="Swart Estienne"/>
        </authorList>
    </citation>
    <scope>NUCLEOTIDE SEQUENCE [LARGE SCALE GENOMIC DNA]</scope>
    <source>
        <strain evidence="16 17">130c</strain>
    </source>
</reference>
<feature type="domain" description="Ion transport" evidence="15">
    <location>
        <begin position="251"/>
        <end position="498"/>
    </location>
</feature>
<proteinExistence type="predicted"/>
<dbReference type="FunFam" id="1.10.287.70:FF:000117">
    <property type="entry name" value="Voltage-gated Ca2+ channel, alpha subunit"/>
    <property type="match status" value="1"/>
</dbReference>
<accession>A0A078AV37</accession>
<evidence type="ECO:0000256" key="14">
    <source>
        <dbReference type="SAM" id="Phobius"/>
    </source>
</evidence>
<evidence type="ECO:0000259" key="15">
    <source>
        <dbReference type="Pfam" id="PF00520"/>
    </source>
</evidence>
<dbReference type="OrthoDB" id="431720at2759"/>
<dbReference type="InParanoid" id="A0A078AV37"/>
<keyword evidence="5 14" id="KW-0812">Transmembrane</keyword>
<feature type="region of interest" description="Disordered" evidence="13">
    <location>
        <begin position="793"/>
        <end position="853"/>
    </location>
</feature>
<sequence length="853" mass="99880">MEKGSYLRETWNILDFFIVVSSLIDLSLSDINLPFIKILRLLRTLRPLRFISHNIAMKTIVVALLESVGHIINVMIVVMVVWLMFAILGVNLFAGKFYYCTIEPLKTRNLKECVNKRGQWLTYDQNFDNVGNAMLTLFVVATLEDWPDVLHQAVNSSDENQGPILNNSPANAYFFVAFILIGSYFLLNFFIGVLFLKYNEAQKAEIKGFTQEHLQWMDMQKMIVASRPDYETTNIPKQKWRRKLHQFVVSTSFETFIMACIVLNMLQMACQFEGAQLSYDNVLNNINIFFTCVFISESILKIIAFDVTYFYNNWNRFDFIVVISSVIDILMSDLSSSDLKLLRIGPQLARVFRVLRVTRILRLVGKYQGIQALIQTITFSLPSLLNVLGLLFLIFFMFAILGVFFFRDVTQGQVINSYMNFSNFGMAMLMLFRMSTGEDWNYVMFDCSREEADGCIPGKTCGNKIISYIYFISFILICMDVMLNLFVLVILQQFDKYYLPQNNIMNMFKKDLQGFKDNWKDFSMEKYNCQKIRACQLTQFIQSLKPPLGLVNVDDIELKKIMLKMGIKSDPDGYIYFNELLYRCMRRVYGQLRLNKKMQIFEIKTQYKVIKLSMISHQKGGKLKNQEIMDLMTQKHHSVNPFLTIMFLKTSFKVWLNYAQRARTRDRKIRHYRRKSAKSLMQKQEFSEKNLQEIASTIQLPQFLYEEDKSNLVEFEYLDEIEILQTYSSEEEDQQSIDLDLYSPINNDFFSNNQDSSCKSTQQILQDIIKQQPSSTKSDSRLMKEDYFLERKHAKQVQSTKANSNDSQRKELLPNTLRTIKNFDTIEEEEENNSQPSIPKKKKSTKKTLKFDF</sequence>
<feature type="transmembrane region" description="Helical" evidence="14">
    <location>
        <begin position="384"/>
        <end position="406"/>
    </location>
</feature>
<feature type="transmembrane region" description="Helical" evidence="14">
    <location>
        <begin position="172"/>
        <end position="196"/>
    </location>
</feature>
<keyword evidence="8 14" id="KW-1133">Transmembrane helix</keyword>
<dbReference type="InterPro" id="IPR005821">
    <property type="entry name" value="Ion_trans_dom"/>
</dbReference>
<evidence type="ECO:0000256" key="6">
    <source>
        <dbReference type="ARBA" id="ARBA00022837"/>
    </source>
</evidence>
<evidence type="ECO:0000256" key="7">
    <source>
        <dbReference type="ARBA" id="ARBA00022882"/>
    </source>
</evidence>
<evidence type="ECO:0000256" key="9">
    <source>
        <dbReference type="ARBA" id="ARBA00023065"/>
    </source>
</evidence>
<keyword evidence="3" id="KW-0109">Calcium transport</keyword>
<dbReference type="PANTHER" id="PTHR45628">
    <property type="entry name" value="VOLTAGE-DEPENDENT CALCIUM CHANNEL TYPE A SUBUNIT ALPHA-1"/>
    <property type="match status" value="1"/>
</dbReference>
<keyword evidence="4" id="KW-0107">Calcium channel</keyword>
<feature type="transmembrane region" description="Helical" evidence="14">
    <location>
        <begin position="468"/>
        <end position="491"/>
    </location>
</feature>
<dbReference type="Proteomes" id="UP000039865">
    <property type="component" value="Unassembled WGS sequence"/>
</dbReference>
<evidence type="ECO:0000313" key="17">
    <source>
        <dbReference type="Proteomes" id="UP000039865"/>
    </source>
</evidence>